<dbReference type="EMBL" id="JWZT01004192">
    <property type="protein sequence ID" value="KII64587.1"/>
    <property type="molecule type" value="Genomic_DNA"/>
</dbReference>
<accession>A0A0C2MSA6</accession>
<name>A0A0C2MSA6_THEKT</name>
<sequence>MPKLCIKQQKKFTTPNGGTLAISNVSEPNEISESSITIIIYYRIYYVDDLYSLLIHLVSTVGLSNLRNWDLYLLGRVSTGTNNGEDIRQSSIMPTFFEDDILDQYLFSDSQGTYSKVSLIFSAPIVSSINQEEPDVNALIVSRKTSVIRELTSAVQNLSLKSAMNVDSEGMRHTNVWDY</sequence>
<comment type="caution">
    <text evidence="1">The sequence shown here is derived from an EMBL/GenBank/DDBJ whole genome shotgun (WGS) entry which is preliminary data.</text>
</comment>
<keyword evidence="2" id="KW-1185">Reference proteome</keyword>
<protein>
    <submittedName>
        <fullName evidence="1">Uncharacterized protein</fullName>
    </submittedName>
</protein>
<organism evidence="1 2">
    <name type="scientific">Thelohanellus kitauei</name>
    <name type="common">Myxosporean</name>
    <dbReference type="NCBI Taxonomy" id="669202"/>
    <lineage>
        <taxon>Eukaryota</taxon>
        <taxon>Metazoa</taxon>
        <taxon>Cnidaria</taxon>
        <taxon>Myxozoa</taxon>
        <taxon>Myxosporea</taxon>
        <taxon>Bivalvulida</taxon>
        <taxon>Platysporina</taxon>
        <taxon>Myxobolidae</taxon>
        <taxon>Thelohanellus</taxon>
    </lineage>
</organism>
<dbReference type="Proteomes" id="UP000031668">
    <property type="component" value="Unassembled WGS sequence"/>
</dbReference>
<evidence type="ECO:0000313" key="2">
    <source>
        <dbReference type="Proteomes" id="UP000031668"/>
    </source>
</evidence>
<dbReference type="AlphaFoldDB" id="A0A0C2MSA6"/>
<gene>
    <name evidence="1" type="ORF">RF11_15632</name>
</gene>
<proteinExistence type="predicted"/>
<reference evidence="1 2" key="1">
    <citation type="journal article" date="2014" name="Genome Biol. Evol.">
        <title>The genome of the myxosporean Thelohanellus kitauei shows adaptations to nutrient acquisition within its fish host.</title>
        <authorList>
            <person name="Yang Y."/>
            <person name="Xiong J."/>
            <person name="Zhou Z."/>
            <person name="Huo F."/>
            <person name="Miao W."/>
            <person name="Ran C."/>
            <person name="Liu Y."/>
            <person name="Zhang J."/>
            <person name="Feng J."/>
            <person name="Wang M."/>
            <person name="Wang M."/>
            <person name="Wang L."/>
            <person name="Yao B."/>
        </authorList>
    </citation>
    <scope>NUCLEOTIDE SEQUENCE [LARGE SCALE GENOMIC DNA]</scope>
    <source>
        <strain evidence="1">Wuqing</strain>
    </source>
</reference>
<evidence type="ECO:0000313" key="1">
    <source>
        <dbReference type="EMBL" id="KII64587.1"/>
    </source>
</evidence>